<dbReference type="GO" id="GO:0034605">
    <property type="term" value="P:cellular response to heat"/>
    <property type="evidence" value="ECO:0007669"/>
    <property type="project" value="TreeGrafter"/>
</dbReference>
<dbReference type="Pfam" id="PF00004">
    <property type="entry name" value="AAA"/>
    <property type="match status" value="1"/>
</dbReference>
<evidence type="ECO:0000256" key="1">
    <source>
        <dbReference type="ARBA" id="ARBA00022741"/>
    </source>
</evidence>
<name>A0AAD8W7Z5_LOLMU</name>
<dbReference type="Gene3D" id="1.10.8.60">
    <property type="match status" value="2"/>
</dbReference>
<feature type="domain" description="Clp ATPase C-terminal" evidence="5">
    <location>
        <begin position="528"/>
        <end position="621"/>
    </location>
</feature>
<dbReference type="InterPro" id="IPR041546">
    <property type="entry name" value="ClpA/ClpB_AAA_lid"/>
</dbReference>
<dbReference type="CDD" id="cd19499">
    <property type="entry name" value="RecA-like_ClpB_Hsp104-like"/>
    <property type="match status" value="1"/>
</dbReference>
<accession>A0AAD8W7Z5</accession>
<keyword evidence="2" id="KW-0067">ATP-binding</keyword>
<dbReference type="PRINTS" id="PR00300">
    <property type="entry name" value="CLPPROTEASEA"/>
</dbReference>
<keyword evidence="3" id="KW-0143">Chaperone</keyword>
<proteinExistence type="predicted"/>
<dbReference type="Gene3D" id="3.40.50.300">
    <property type="entry name" value="P-loop containing nucleotide triphosphate hydrolases"/>
    <property type="match status" value="2"/>
</dbReference>
<protein>
    <submittedName>
        <fullName evidence="6">Uncharacterized protein</fullName>
    </submittedName>
</protein>
<evidence type="ECO:0000313" key="6">
    <source>
        <dbReference type="EMBL" id="KAK1644449.1"/>
    </source>
</evidence>
<evidence type="ECO:0000259" key="4">
    <source>
        <dbReference type="SMART" id="SM00382"/>
    </source>
</evidence>
<dbReference type="InterPro" id="IPR019489">
    <property type="entry name" value="Clp_ATPase_C"/>
</dbReference>
<dbReference type="Proteomes" id="UP001231189">
    <property type="component" value="Unassembled WGS sequence"/>
</dbReference>
<feature type="domain" description="AAA+ ATPase" evidence="4">
    <location>
        <begin position="77"/>
        <end position="224"/>
    </location>
</feature>
<dbReference type="Pfam" id="PF07724">
    <property type="entry name" value="AAA_2"/>
    <property type="match status" value="1"/>
</dbReference>
<dbReference type="GO" id="GO:0005524">
    <property type="term" value="F:ATP binding"/>
    <property type="evidence" value="ECO:0007669"/>
    <property type="project" value="UniProtKB-KW"/>
</dbReference>
<organism evidence="6 7">
    <name type="scientific">Lolium multiflorum</name>
    <name type="common">Italian ryegrass</name>
    <name type="synonym">Lolium perenne subsp. multiflorum</name>
    <dbReference type="NCBI Taxonomy" id="4521"/>
    <lineage>
        <taxon>Eukaryota</taxon>
        <taxon>Viridiplantae</taxon>
        <taxon>Streptophyta</taxon>
        <taxon>Embryophyta</taxon>
        <taxon>Tracheophyta</taxon>
        <taxon>Spermatophyta</taxon>
        <taxon>Magnoliopsida</taxon>
        <taxon>Liliopsida</taxon>
        <taxon>Poales</taxon>
        <taxon>Poaceae</taxon>
        <taxon>BOP clade</taxon>
        <taxon>Pooideae</taxon>
        <taxon>Poodae</taxon>
        <taxon>Poeae</taxon>
        <taxon>Poeae Chloroplast Group 2 (Poeae type)</taxon>
        <taxon>Loliodinae</taxon>
        <taxon>Loliinae</taxon>
        <taxon>Lolium</taxon>
    </lineage>
</organism>
<feature type="domain" description="AAA+ ATPase" evidence="4">
    <location>
        <begin position="358"/>
        <end position="508"/>
    </location>
</feature>
<dbReference type="InterPro" id="IPR003959">
    <property type="entry name" value="ATPase_AAA_core"/>
</dbReference>
<dbReference type="SMART" id="SM01086">
    <property type="entry name" value="ClpB_D2-small"/>
    <property type="match status" value="1"/>
</dbReference>
<dbReference type="InterPro" id="IPR003593">
    <property type="entry name" value="AAA+_ATPase"/>
</dbReference>
<dbReference type="Pfam" id="PF17871">
    <property type="entry name" value="AAA_lid_9"/>
    <property type="match status" value="1"/>
</dbReference>
<dbReference type="CDD" id="cd00009">
    <property type="entry name" value="AAA"/>
    <property type="match status" value="1"/>
</dbReference>
<dbReference type="SUPFAM" id="SSF52540">
    <property type="entry name" value="P-loop containing nucleoside triphosphate hydrolases"/>
    <property type="match status" value="2"/>
</dbReference>
<evidence type="ECO:0000259" key="5">
    <source>
        <dbReference type="SMART" id="SM01086"/>
    </source>
</evidence>
<dbReference type="InterPro" id="IPR050130">
    <property type="entry name" value="ClpA_ClpB"/>
</dbReference>
<gene>
    <name evidence="6" type="ORF">QYE76_062254</name>
</gene>
<keyword evidence="1" id="KW-0547">Nucleotide-binding</keyword>
<dbReference type="GO" id="GO:0016887">
    <property type="term" value="F:ATP hydrolysis activity"/>
    <property type="evidence" value="ECO:0007669"/>
    <property type="project" value="InterPro"/>
</dbReference>
<dbReference type="SMART" id="SM00382">
    <property type="entry name" value="AAA"/>
    <property type="match status" value="2"/>
</dbReference>
<evidence type="ECO:0000313" key="7">
    <source>
        <dbReference type="Proteomes" id="UP001231189"/>
    </source>
</evidence>
<dbReference type="InterPro" id="IPR027417">
    <property type="entry name" value="P-loop_NTPase"/>
</dbReference>
<sequence length="630" mass="69098">MSRESADNFCTIQASVRQVLCGGALAALGYTAWRYYKYTTCLRTYGRDLTALASKADPVTGRDDEIDRVIRILCRRSKNCAGLVGDAGVGKTAIAEGLAQRIIAGKVPPKLAGARVIELNLGALVAGTMYVGMFEERMGNLISNLERSRGKVILFIDEMHMLLGSGSASNSPHMDVANMLKPALARGHIRCLGATTHDEYCKYIEKDPALERRFQKVYVGEPSTQSTIAILQGLKLRYQKHYGLEILDATIDAAVHLADRYISGRRFPDKAIDLMDEACTTVEHLGGENPVVAPDHVAQVVSASTGIPLTTLDQDENVKLINLADRLHERVVGQNEAVNLVADAVLRSRVGLRQASQPIGSFLFLGSTGVGKTELAKALAEQLFGSEKMMLRFDMSEYVSPESVIRLVGAPPSCHGYEDGGQLTEKVRRRPYCVILFDEVEKAYPSVLDVFLQLLDDGVLTDGKGHNVDFKNTIIIMTSNVGAEHLNVGMVGEKAMADSRNLLMKQVQKCFKPEFLNRLSEIVVFEPLSHHQMKEIVNIQMKSALATIAGKGISLVLSDAVLDVILSESHNPFYGARPIKRWIEKNIMTTICKMLVNGEASEGSTISIDSTCDKKGLKYQLEKKKNVKNP</sequence>
<dbReference type="FunFam" id="3.40.50.300:FF:000025">
    <property type="entry name" value="ATP-dependent Clp protease subunit"/>
    <property type="match status" value="1"/>
</dbReference>
<dbReference type="Pfam" id="PF10431">
    <property type="entry name" value="ClpB_D2-small"/>
    <property type="match status" value="1"/>
</dbReference>
<dbReference type="PANTHER" id="PTHR11638:SF159">
    <property type="entry name" value="AAA+ ATPASE DOMAIN-CONTAINING PROTEIN"/>
    <property type="match status" value="1"/>
</dbReference>
<dbReference type="AlphaFoldDB" id="A0AAD8W7Z5"/>
<comment type="caution">
    <text evidence="6">The sequence shown here is derived from an EMBL/GenBank/DDBJ whole genome shotgun (WGS) entry which is preliminary data.</text>
</comment>
<reference evidence="6" key="1">
    <citation type="submission" date="2023-07" db="EMBL/GenBank/DDBJ databases">
        <title>A chromosome-level genome assembly of Lolium multiflorum.</title>
        <authorList>
            <person name="Chen Y."/>
            <person name="Copetti D."/>
            <person name="Kolliker R."/>
            <person name="Studer B."/>
        </authorList>
    </citation>
    <scope>NUCLEOTIDE SEQUENCE</scope>
    <source>
        <strain evidence="6">02402/16</strain>
        <tissue evidence="6">Leaf</tissue>
    </source>
</reference>
<keyword evidence="7" id="KW-1185">Reference proteome</keyword>
<evidence type="ECO:0000256" key="3">
    <source>
        <dbReference type="ARBA" id="ARBA00023186"/>
    </source>
</evidence>
<dbReference type="EMBL" id="JAUUTY010000004">
    <property type="protein sequence ID" value="KAK1644449.1"/>
    <property type="molecule type" value="Genomic_DNA"/>
</dbReference>
<evidence type="ECO:0000256" key="2">
    <source>
        <dbReference type="ARBA" id="ARBA00022840"/>
    </source>
</evidence>
<dbReference type="GO" id="GO:0005737">
    <property type="term" value="C:cytoplasm"/>
    <property type="evidence" value="ECO:0007669"/>
    <property type="project" value="TreeGrafter"/>
</dbReference>
<dbReference type="PANTHER" id="PTHR11638">
    <property type="entry name" value="ATP-DEPENDENT CLP PROTEASE"/>
    <property type="match status" value="1"/>
</dbReference>
<dbReference type="InterPro" id="IPR001270">
    <property type="entry name" value="ClpA/B"/>
</dbReference>